<keyword evidence="2" id="KW-1185">Reference proteome</keyword>
<accession>A0ACA9Y4F4</accession>
<dbReference type="EMBL" id="CALSDN010000002">
    <property type="protein sequence ID" value="CAH6719879.1"/>
    <property type="molecule type" value="Genomic_DNA"/>
</dbReference>
<evidence type="ECO:0000313" key="2">
    <source>
        <dbReference type="Proteomes" id="UP001152531"/>
    </source>
</evidence>
<reference evidence="1" key="1">
    <citation type="submission" date="2022-06" db="EMBL/GenBank/DDBJ databases">
        <authorList>
            <person name="Legras J.-L."/>
            <person name="Devillers H."/>
            <person name="Grondin C."/>
        </authorList>
    </citation>
    <scope>NUCLEOTIDE SEQUENCE</scope>
    <source>
        <strain evidence="1">CLIB 1444</strain>
    </source>
</reference>
<organism evidence="1 2">
    <name type="scientific">[Candida] jaroonii</name>
    <dbReference type="NCBI Taxonomy" id="467808"/>
    <lineage>
        <taxon>Eukaryota</taxon>
        <taxon>Fungi</taxon>
        <taxon>Dikarya</taxon>
        <taxon>Ascomycota</taxon>
        <taxon>Saccharomycotina</taxon>
        <taxon>Pichiomycetes</taxon>
        <taxon>Debaryomycetaceae</taxon>
        <taxon>Yamadazyma</taxon>
    </lineage>
</organism>
<name>A0ACA9Y4F4_9ASCO</name>
<protein>
    <submittedName>
        <fullName evidence="1">Thiol-specific monooxygenase</fullName>
    </submittedName>
</protein>
<dbReference type="Proteomes" id="UP001152531">
    <property type="component" value="Unassembled WGS sequence"/>
</dbReference>
<sequence length="501" mass="56765">MLDIEKVAVIGCGPAGIASIYELLHTTKDGESTVGKAAAENCKFKVTGFEQKDKAGGIWYPNFDEADLPVPPQDLLDTEKYNDPHVISPKVEIPSDVSGGVKKPTNKILNELEWKRSGIFRNLYTNIAARFTRFSYMENDDKYYDKSRRIYPFMTHIELCDRIDKFIETEKLNDYIRFNSSVKSVTKVGDKWRLVIKKTNVDLDEDEWYEEDFDGVIMSNGQFTVPNFPYSPGMAEFNRNFPNSLMHSNSYRSPDEFKGKRVLVVGGSISTINVLQYIVPVAESVAVSSRGDHPLYPWITKAIRSEGIDHKTTIKEYKPNGDVVFTDGTVEPRFDKIVFTTGYHRHFPFLNDKNVEVTNISRSERIKGLYYNTFSIEDPSLAVAGATTSPLAFHSMEGSAAAIAGVWSGAGKLPSKEEQKKWEQERIEKVGDNASYHFFAHTLIKEQYFDVLEKFMAKGRLNPLHVDGDHVNDIEKGIESIEKLFYKVKTGEFSIADTMNP</sequence>
<gene>
    <name evidence="1" type="ORF">CLIB1444_02S18646</name>
</gene>
<keyword evidence="1" id="KW-0503">Monooxygenase</keyword>
<comment type="caution">
    <text evidence="1">The sequence shown here is derived from an EMBL/GenBank/DDBJ whole genome shotgun (WGS) entry which is preliminary data.</text>
</comment>
<keyword evidence="1" id="KW-0560">Oxidoreductase</keyword>
<proteinExistence type="predicted"/>
<evidence type="ECO:0000313" key="1">
    <source>
        <dbReference type="EMBL" id="CAH6719879.1"/>
    </source>
</evidence>